<dbReference type="RefSeq" id="WP_134258757.1">
    <property type="nucleotide sequence ID" value="NZ_LDIM01000006.1"/>
</dbReference>
<accession>A0A4Y7WKS0</accession>
<dbReference type="Proteomes" id="UP000298210">
    <property type="component" value="Unassembled WGS sequence"/>
</dbReference>
<protein>
    <submittedName>
        <fullName evidence="1">Uncharacterized protein</fullName>
    </submittedName>
</protein>
<dbReference type="AlphaFoldDB" id="A0A4Y7WKS0"/>
<proteinExistence type="predicted"/>
<organism evidence="1 2">
    <name type="scientific">Shouchella lehensis</name>
    <dbReference type="NCBI Taxonomy" id="300825"/>
    <lineage>
        <taxon>Bacteria</taxon>
        <taxon>Bacillati</taxon>
        <taxon>Bacillota</taxon>
        <taxon>Bacilli</taxon>
        <taxon>Bacillales</taxon>
        <taxon>Bacillaceae</taxon>
        <taxon>Shouchella</taxon>
    </lineage>
</organism>
<reference evidence="1 2" key="1">
    <citation type="submission" date="2019-03" db="EMBL/GenBank/DDBJ databases">
        <authorList>
            <person name="Liu G."/>
        </authorList>
    </citation>
    <scope>NUCLEOTIDE SEQUENCE [LARGE SCALE GENOMIC DNA]</scope>
    <source>
        <strain evidence="1 2">DSM 19099</strain>
    </source>
</reference>
<name>A0A4Y7WKS0_9BACI</name>
<gene>
    <name evidence="1" type="ORF">E2L03_06570</name>
</gene>
<comment type="caution">
    <text evidence="1">The sequence shown here is derived from an EMBL/GenBank/DDBJ whole genome shotgun (WGS) entry which is preliminary data.</text>
</comment>
<dbReference type="EMBL" id="SNUX01000002">
    <property type="protein sequence ID" value="TES49143.1"/>
    <property type="molecule type" value="Genomic_DNA"/>
</dbReference>
<sequence length="100" mass="11378">MLAQYKTLDERFKLLGFTVGIGSQVYVMDLSKRSMLVVEGVRKTGYSTYRYTFYKMTCLPGGGQRRLKVYEKDVSAKKVLRRVASFLAYIEQDQGGSKDG</sequence>
<evidence type="ECO:0000313" key="2">
    <source>
        <dbReference type="Proteomes" id="UP000298210"/>
    </source>
</evidence>
<evidence type="ECO:0000313" key="1">
    <source>
        <dbReference type="EMBL" id="TES49143.1"/>
    </source>
</evidence>